<dbReference type="AlphaFoldDB" id="A0A223V2Q5"/>
<dbReference type="Pfam" id="PF07099">
    <property type="entry name" value="DUF1361"/>
    <property type="match status" value="1"/>
</dbReference>
<keyword evidence="1" id="KW-1133">Transmembrane helix</keyword>
<dbReference type="Proteomes" id="UP000215244">
    <property type="component" value="Chromosome"/>
</dbReference>
<dbReference type="RefSeq" id="WP_094995921.1">
    <property type="nucleotide sequence ID" value="NZ_BMJL01000001.1"/>
</dbReference>
<dbReference type="KEGG" id="marb:CJ263_03100"/>
<evidence type="ECO:0000313" key="2">
    <source>
        <dbReference type="EMBL" id="ASV29288.1"/>
    </source>
</evidence>
<reference evidence="2 3" key="1">
    <citation type="submission" date="2017-08" db="EMBL/GenBank/DDBJ databases">
        <title>The complete genome sequence of Maribacter sp. B1, isolated from deep-sea sediment.</title>
        <authorList>
            <person name="Wu Y.-H."/>
            <person name="Cheng H."/>
            <person name="Xu X.-W."/>
        </authorList>
    </citation>
    <scope>NUCLEOTIDE SEQUENCE [LARGE SCALE GENOMIC DNA]</scope>
    <source>
        <strain evidence="2 3">B1</strain>
    </source>
</reference>
<feature type="transmembrane region" description="Helical" evidence="1">
    <location>
        <begin position="147"/>
        <end position="165"/>
    </location>
</feature>
<keyword evidence="1" id="KW-0472">Membrane</keyword>
<protein>
    <recommendedName>
        <fullName evidence="4">DUF1361 domain-containing protein</fullName>
    </recommendedName>
</protein>
<name>A0A223V2Q5_9FLAO</name>
<accession>A0A223V2Q5</accession>
<feature type="transmembrane region" description="Helical" evidence="1">
    <location>
        <begin position="12"/>
        <end position="33"/>
    </location>
</feature>
<dbReference type="InterPro" id="IPR009793">
    <property type="entry name" value="DUF1361"/>
</dbReference>
<feature type="transmembrane region" description="Helical" evidence="1">
    <location>
        <begin position="39"/>
        <end position="61"/>
    </location>
</feature>
<feature type="transmembrane region" description="Helical" evidence="1">
    <location>
        <begin position="104"/>
        <end position="126"/>
    </location>
</feature>
<keyword evidence="3" id="KW-1185">Reference proteome</keyword>
<dbReference type="EMBL" id="CP022957">
    <property type="protein sequence ID" value="ASV29288.1"/>
    <property type="molecule type" value="Genomic_DNA"/>
</dbReference>
<proteinExistence type="predicted"/>
<evidence type="ECO:0008006" key="4">
    <source>
        <dbReference type="Google" id="ProtNLM"/>
    </source>
</evidence>
<sequence>MKIFKYIRSKFAPAHINIGLSIAFALLGLLVRIQLTNSLFYFFLVWNLFLAGIPFLITELLKRFHRLQIAKPLMVVSFLLWLLFLPNSPYIITDLIHLNNKHSYILWLDLFLIFVFALNGLLLGLLSMMEMSKILQEKLGRTTTKYILFNVCLLSGYGIYLGRFLRFNSWDIITQPITLLIKLLESIKDPKVWLFSLLFGGFIWILFIFFQSVGSSGTSQKLIKR</sequence>
<evidence type="ECO:0000256" key="1">
    <source>
        <dbReference type="SAM" id="Phobius"/>
    </source>
</evidence>
<dbReference type="OrthoDB" id="4540541at2"/>
<gene>
    <name evidence="2" type="ORF">CJ263_03100</name>
</gene>
<organism evidence="2 3">
    <name type="scientific">Maribacter cobaltidurans</name>
    <dbReference type="NCBI Taxonomy" id="1178778"/>
    <lineage>
        <taxon>Bacteria</taxon>
        <taxon>Pseudomonadati</taxon>
        <taxon>Bacteroidota</taxon>
        <taxon>Flavobacteriia</taxon>
        <taxon>Flavobacteriales</taxon>
        <taxon>Flavobacteriaceae</taxon>
        <taxon>Maribacter</taxon>
    </lineage>
</organism>
<keyword evidence="1" id="KW-0812">Transmembrane</keyword>
<feature type="transmembrane region" description="Helical" evidence="1">
    <location>
        <begin position="192"/>
        <end position="214"/>
    </location>
</feature>
<feature type="transmembrane region" description="Helical" evidence="1">
    <location>
        <begin position="73"/>
        <end position="92"/>
    </location>
</feature>
<evidence type="ECO:0000313" key="3">
    <source>
        <dbReference type="Proteomes" id="UP000215244"/>
    </source>
</evidence>